<organism evidence="2 3">
    <name type="scientific">Tuber borchii</name>
    <name type="common">White truffle</name>
    <dbReference type="NCBI Taxonomy" id="42251"/>
    <lineage>
        <taxon>Eukaryota</taxon>
        <taxon>Fungi</taxon>
        <taxon>Dikarya</taxon>
        <taxon>Ascomycota</taxon>
        <taxon>Pezizomycotina</taxon>
        <taxon>Pezizomycetes</taxon>
        <taxon>Pezizales</taxon>
        <taxon>Tuberaceae</taxon>
        <taxon>Tuber</taxon>
    </lineage>
</organism>
<dbReference type="OrthoDB" id="270293at2759"/>
<accession>A0A2T6ZKR0</accession>
<dbReference type="Proteomes" id="UP000244722">
    <property type="component" value="Unassembled WGS sequence"/>
</dbReference>
<proteinExistence type="predicted"/>
<sequence length="157" mass="17164">MATKLAGSHLMSLAGGFQPSSIGNPPRHVSYVWHFLWKTLKIIRLDIRIPLPSDLKLADDFSSVDTAVLPPLCYRINALTSLLNKVDTLSGRLDYIQDSLSAISNTIVTQEKLNFSVAPIVSLVRNLSYRVSSVPSPIPARPTLNSARPPPPPNARP</sequence>
<gene>
    <name evidence="2" type="ORF">B9Z19DRAFT_1066925</name>
</gene>
<comment type="caution">
    <text evidence="2">The sequence shown here is derived from an EMBL/GenBank/DDBJ whole genome shotgun (WGS) entry which is preliminary data.</text>
</comment>
<protein>
    <submittedName>
        <fullName evidence="2">Uncharacterized protein</fullName>
    </submittedName>
</protein>
<dbReference type="AlphaFoldDB" id="A0A2T6ZKR0"/>
<reference evidence="2 3" key="1">
    <citation type="submission" date="2017-04" db="EMBL/GenBank/DDBJ databases">
        <title>Draft genome sequence of Tuber borchii Vittad., a whitish edible truffle.</title>
        <authorList>
            <consortium name="DOE Joint Genome Institute"/>
            <person name="Murat C."/>
            <person name="Kuo A."/>
            <person name="Barry K.W."/>
            <person name="Clum A."/>
            <person name="Dockter R.B."/>
            <person name="Fauchery L."/>
            <person name="Iotti M."/>
            <person name="Kohler A."/>
            <person name="Labutti K."/>
            <person name="Lindquist E.A."/>
            <person name="Lipzen A."/>
            <person name="Ohm R.A."/>
            <person name="Wang M."/>
            <person name="Grigoriev I.V."/>
            <person name="Zambonelli A."/>
            <person name="Martin F.M."/>
        </authorList>
    </citation>
    <scope>NUCLEOTIDE SEQUENCE [LARGE SCALE GENOMIC DNA]</scope>
    <source>
        <strain evidence="2 3">Tbo3840</strain>
    </source>
</reference>
<evidence type="ECO:0000256" key="1">
    <source>
        <dbReference type="SAM" id="MobiDB-lite"/>
    </source>
</evidence>
<feature type="region of interest" description="Disordered" evidence="1">
    <location>
        <begin position="134"/>
        <end position="157"/>
    </location>
</feature>
<keyword evidence="3" id="KW-1185">Reference proteome</keyword>
<evidence type="ECO:0000313" key="3">
    <source>
        <dbReference type="Proteomes" id="UP000244722"/>
    </source>
</evidence>
<feature type="compositionally biased region" description="Pro residues" evidence="1">
    <location>
        <begin position="148"/>
        <end position="157"/>
    </location>
</feature>
<name>A0A2T6ZKR0_TUBBO</name>
<evidence type="ECO:0000313" key="2">
    <source>
        <dbReference type="EMBL" id="PUU76080.1"/>
    </source>
</evidence>
<dbReference type="EMBL" id="NESQ01000203">
    <property type="protein sequence ID" value="PUU76080.1"/>
    <property type="molecule type" value="Genomic_DNA"/>
</dbReference>